<name>A0ABU3B8Y0_9GAMM</name>
<dbReference type="EMBL" id="JAVRHY010000006">
    <property type="protein sequence ID" value="MDT0618633.1"/>
    <property type="molecule type" value="Genomic_DNA"/>
</dbReference>
<organism evidence="1 2">
    <name type="scientific">Spectribacter acetivorans</name>
    <dbReference type="NCBI Taxonomy" id="3075603"/>
    <lineage>
        <taxon>Bacteria</taxon>
        <taxon>Pseudomonadati</taxon>
        <taxon>Pseudomonadota</taxon>
        <taxon>Gammaproteobacteria</taxon>
        <taxon>Salinisphaerales</taxon>
        <taxon>Salinisphaeraceae</taxon>
        <taxon>Spectribacter</taxon>
    </lineage>
</organism>
<proteinExistence type="predicted"/>
<dbReference type="RefSeq" id="WP_311658797.1">
    <property type="nucleotide sequence ID" value="NZ_JAVRHY010000006.1"/>
</dbReference>
<sequence length="127" mass="13900">MNANLIVGQVMSIEEHGKSKLMLLRYGPPREKTKKAVQFVNAIYIRIPESQVEAFNSKNIREADVVTVTARNQGVMYSQPIGQSNILNEVIALNVTKTALDLDIQPVLVDSLDDGDALSSAAGLFQD</sequence>
<comment type="caution">
    <text evidence="1">The sequence shown here is derived from an EMBL/GenBank/DDBJ whole genome shotgun (WGS) entry which is preliminary data.</text>
</comment>
<accession>A0ABU3B8Y0</accession>
<gene>
    <name evidence="1" type="ORF">RM531_09085</name>
</gene>
<evidence type="ECO:0000313" key="1">
    <source>
        <dbReference type="EMBL" id="MDT0618633.1"/>
    </source>
</evidence>
<protein>
    <submittedName>
        <fullName evidence="1">Uncharacterized protein</fullName>
    </submittedName>
</protein>
<evidence type="ECO:0000313" key="2">
    <source>
        <dbReference type="Proteomes" id="UP001259982"/>
    </source>
</evidence>
<keyword evidence="2" id="KW-1185">Reference proteome</keyword>
<reference evidence="1 2" key="1">
    <citation type="submission" date="2023-09" db="EMBL/GenBank/DDBJ databases">
        <authorList>
            <person name="Rey-Velasco X."/>
        </authorList>
    </citation>
    <scope>NUCLEOTIDE SEQUENCE [LARGE SCALE GENOMIC DNA]</scope>
    <source>
        <strain evidence="1 2">P385</strain>
    </source>
</reference>
<dbReference type="Proteomes" id="UP001259982">
    <property type="component" value="Unassembled WGS sequence"/>
</dbReference>